<evidence type="ECO:0000256" key="1">
    <source>
        <dbReference type="ARBA" id="ARBA00005953"/>
    </source>
</evidence>
<dbReference type="InterPro" id="IPR029069">
    <property type="entry name" value="HotDog_dom_sf"/>
</dbReference>
<dbReference type="InterPro" id="IPR050563">
    <property type="entry name" value="4-hydroxybenzoyl-CoA_TE"/>
</dbReference>
<dbReference type="CDD" id="cd00586">
    <property type="entry name" value="4HBT"/>
    <property type="match status" value="1"/>
</dbReference>
<dbReference type="PANTHER" id="PTHR31793:SF27">
    <property type="entry name" value="NOVEL THIOESTERASE SUPERFAMILY DOMAIN AND SAPOSIN A-TYPE DOMAIN CONTAINING PROTEIN (0610012H03RIK)"/>
    <property type="match status" value="1"/>
</dbReference>
<evidence type="ECO:0000313" key="3">
    <source>
        <dbReference type="EMBL" id="QCY68086.1"/>
    </source>
</evidence>
<dbReference type="PANTHER" id="PTHR31793">
    <property type="entry name" value="4-HYDROXYBENZOYL-COA THIOESTERASE FAMILY MEMBER"/>
    <property type="match status" value="1"/>
</dbReference>
<comment type="similarity">
    <text evidence="1">Belongs to the 4-hydroxybenzoyl-CoA thioesterase family.</text>
</comment>
<keyword evidence="4" id="KW-1185">Reference proteome</keyword>
<keyword evidence="2" id="KW-0378">Hydrolase</keyword>
<gene>
    <name evidence="3" type="ORF">FHG64_00990</name>
</gene>
<name>A0A5B7WY46_9FLAO</name>
<dbReference type="Proteomes" id="UP000309016">
    <property type="component" value="Chromosome"/>
</dbReference>
<dbReference type="NCBIfam" id="TIGR00051">
    <property type="entry name" value="YbgC/FadM family acyl-CoA thioesterase"/>
    <property type="match status" value="1"/>
</dbReference>
<dbReference type="Gene3D" id="3.10.129.10">
    <property type="entry name" value="Hotdog Thioesterase"/>
    <property type="match status" value="1"/>
</dbReference>
<sequence length="137" mass="16197">MHTLSSVTHFRVRFRECDPLQIVWHGNYLKYFEDAREEFCKEHGFSYYDVRVRGYATPIVKSLCEHKLPLRYSDKFEVEVSFIPTPAAKMIFNYKVTSQNKLVATGETVQVFLDKKGELVLSNPPFFYEWKQKMGIE</sequence>
<evidence type="ECO:0000313" key="4">
    <source>
        <dbReference type="Proteomes" id="UP000309016"/>
    </source>
</evidence>
<dbReference type="OrthoDB" id="9800856at2"/>
<dbReference type="KEGG" id="afla:FHG64_00990"/>
<dbReference type="EMBL" id="CP040812">
    <property type="protein sequence ID" value="QCY68086.1"/>
    <property type="molecule type" value="Genomic_DNA"/>
</dbReference>
<proteinExistence type="inferred from homology"/>
<dbReference type="SUPFAM" id="SSF54637">
    <property type="entry name" value="Thioesterase/thiol ester dehydrase-isomerase"/>
    <property type="match status" value="1"/>
</dbReference>
<evidence type="ECO:0000256" key="2">
    <source>
        <dbReference type="ARBA" id="ARBA00022801"/>
    </source>
</evidence>
<reference evidence="3 4" key="1">
    <citation type="submission" date="2019-06" db="EMBL/GenBank/DDBJ databases">
        <title>Complete genome sequence of Antarcticibacterium flavum KCTC 52984T from an Antarctic marine sediment.</title>
        <authorList>
            <person name="Lee Y.M."/>
            <person name="Shin S.C."/>
        </authorList>
    </citation>
    <scope>NUCLEOTIDE SEQUENCE [LARGE SCALE GENOMIC DNA]</scope>
    <source>
        <strain evidence="3 4">KCTC 52984</strain>
    </source>
</reference>
<dbReference type="RefSeq" id="WP_139064662.1">
    <property type="nucleotide sequence ID" value="NZ_CP040812.1"/>
</dbReference>
<dbReference type="GO" id="GO:0047617">
    <property type="term" value="F:fatty acyl-CoA hydrolase activity"/>
    <property type="evidence" value="ECO:0007669"/>
    <property type="project" value="TreeGrafter"/>
</dbReference>
<accession>A0A5B7WY46</accession>
<dbReference type="Pfam" id="PF13279">
    <property type="entry name" value="4HBT_2"/>
    <property type="match status" value="1"/>
</dbReference>
<dbReference type="InterPro" id="IPR006684">
    <property type="entry name" value="YbgC/YbaW"/>
</dbReference>
<protein>
    <submittedName>
        <fullName evidence="3">Acyl-CoA thioesterase</fullName>
    </submittedName>
</protein>
<dbReference type="PIRSF" id="PIRSF003230">
    <property type="entry name" value="YbgC"/>
    <property type="match status" value="1"/>
</dbReference>
<dbReference type="AlphaFoldDB" id="A0A5B7WY46"/>
<organism evidence="3 4">
    <name type="scientific">Antarcticibacterium flavum</name>
    <dbReference type="NCBI Taxonomy" id="2058175"/>
    <lineage>
        <taxon>Bacteria</taxon>
        <taxon>Pseudomonadati</taxon>
        <taxon>Bacteroidota</taxon>
        <taxon>Flavobacteriia</taxon>
        <taxon>Flavobacteriales</taxon>
        <taxon>Flavobacteriaceae</taxon>
        <taxon>Antarcticibacterium</taxon>
    </lineage>
</organism>